<organism evidence="2 3">
    <name type="scientific">Acidithiobacillus ferrivorans</name>
    <dbReference type="NCBI Taxonomy" id="160808"/>
    <lineage>
        <taxon>Bacteria</taxon>
        <taxon>Pseudomonadati</taxon>
        <taxon>Pseudomonadota</taxon>
        <taxon>Acidithiobacillia</taxon>
        <taxon>Acidithiobacillales</taxon>
        <taxon>Acidithiobacillaceae</taxon>
        <taxon>Acidithiobacillus</taxon>
    </lineage>
</organism>
<dbReference type="Proteomes" id="UP000595420">
    <property type="component" value="Chromosome"/>
</dbReference>
<keyword evidence="1" id="KW-0472">Membrane</keyword>
<protein>
    <submittedName>
        <fullName evidence="2">Uncharacterized protein</fullName>
    </submittedName>
</protein>
<evidence type="ECO:0000313" key="2">
    <source>
        <dbReference type="EMBL" id="QQD72818.1"/>
    </source>
</evidence>
<feature type="transmembrane region" description="Helical" evidence="1">
    <location>
        <begin position="44"/>
        <end position="64"/>
    </location>
</feature>
<name>A0A7T5BHN7_9PROT</name>
<feature type="transmembrane region" description="Helical" evidence="1">
    <location>
        <begin position="123"/>
        <end position="144"/>
    </location>
</feature>
<proteinExistence type="predicted"/>
<feature type="transmembrane region" description="Helical" evidence="1">
    <location>
        <begin position="70"/>
        <end position="93"/>
    </location>
</feature>
<keyword evidence="1" id="KW-0812">Transmembrane</keyword>
<gene>
    <name evidence="2" type="ORF">H2515_00230</name>
</gene>
<evidence type="ECO:0000313" key="3">
    <source>
        <dbReference type="Proteomes" id="UP000595420"/>
    </source>
</evidence>
<dbReference type="RefSeq" id="WP_198660631.1">
    <property type="nucleotide sequence ID" value="NZ_CP059488.1"/>
</dbReference>
<reference evidence="2 3" key="1">
    <citation type="submission" date="2020-07" db="EMBL/GenBank/DDBJ databases">
        <title>Complete genome sequence analysis of Acidithiobacillus ferrivorans XJFY6S-08 reveals extreme environmental adaptation to alpine acid mine drainage.</title>
        <authorList>
            <person name="Yan L."/>
            <person name="Ni Y."/>
        </authorList>
    </citation>
    <scope>NUCLEOTIDE SEQUENCE [LARGE SCALE GENOMIC DNA]</scope>
    <source>
        <strain evidence="2 3">XJFY6S-08</strain>
    </source>
</reference>
<dbReference type="EMBL" id="CP059488">
    <property type="protein sequence ID" value="QQD72818.1"/>
    <property type="molecule type" value="Genomic_DNA"/>
</dbReference>
<sequence>MNTKSSPVVIESVEPLSPHAKAVLEAGQQLFLDSVEVGREFCKTMVGTALTAIPVYVGLIKLFLPTGSSPITVIGIGWFVPVVLFLLSAAVSVGGHLPGRTLICLDLPAEIEAALAKATARRFWCGVIAFVFMAAGIIDCVYVLSSI</sequence>
<dbReference type="AlphaFoldDB" id="A0A7T5BHN7"/>
<keyword evidence="1" id="KW-1133">Transmembrane helix</keyword>
<evidence type="ECO:0000256" key="1">
    <source>
        <dbReference type="SAM" id="Phobius"/>
    </source>
</evidence>
<accession>A0A7T5BHN7</accession>